<evidence type="ECO:0000256" key="3">
    <source>
        <dbReference type="ARBA" id="ARBA00022801"/>
    </source>
</evidence>
<gene>
    <name evidence="8" type="ORF">CYMTET_46270</name>
</gene>
<dbReference type="Gene3D" id="3.90.226.10">
    <property type="entry name" value="2-enoyl-CoA Hydratase, Chain A, domain 1"/>
    <property type="match status" value="1"/>
</dbReference>
<evidence type="ECO:0000313" key="8">
    <source>
        <dbReference type="EMBL" id="KAK3244107.1"/>
    </source>
</evidence>
<keyword evidence="2 8" id="KW-0645">Protease</keyword>
<evidence type="ECO:0000313" key="9">
    <source>
        <dbReference type="Proteomes" id="UP001190700"/>
    </source>
</evidence>
<keyword evidence="3" id="KW-0378">Hydrolase</keyword>
<dbReference type="Proteomes" id="UP001190700">
    <property type="component" value="Unassembled WGS sequence"/>
</dbReference>
<protein>
    <recommendedName>
        <fullName evidence="7">ATP-dependent Clp protease proteolytic subunit</fullName>
    </recommendedName>
</protein>
<dbReference type="GO" id="GO:0004252">
    <property type="term" value="F:serine-type endopeptidase activity"/>
    <property type="evidence" value="ECO:0007669"/>
    <property type="project" value="UniProtKB-EC"/>
</dbReference>
<dbReference type="InterPro" id="IPR029045">
    <property type="entry name" value="ClpP/crotonase-like_dom_sf"/>
</dbReference>
<sequence length="224" mass="24304">MPARAAASRSLNFSLARSKVQGRTTRLNVSARGPRGPPTMVPNVQVDGQMMDVMGYLKSNRIIFIGEPITDKVVQSVITDMLALELADPNADIKLYLNSPEGTIHSIIALVDMMKLVKCDVSTVAFGMCGGLSAVILASGTKGKRYSMPNTRILLHQPMGGAQGSAYEVNIQAKELARGFKMVCTWYSDITGMSPDELMEELDRDNFMSPTKAVELGFIDGVIE</sequence>
<dbReference type="SUPFAM" id="SSF52096">
    <property type="entry name" value="ClpP/crotonase"/>
    <property type="match status" value="1"/>
</dbReference>
<evidence type="ECO:0000256" key="6">
    <source>
        <dbReference type="PROSITE-ProRule" id="PRU10086"/>
    </source>
</evidence>
<organism evidence="8 9">
    <name type="scientific">Cymbomonas tetramitiformis</name>
    <dbReference type="NCBI Taxonomy" id="36881"/>
    <lineage>
        <taxon>Eukaryota</taxon>
        <taxon>Viridiplantae</taxon>
        <taxon>Chlorophyta</taxon>
        <taxon>Pyramimonadophyceae</taxon>
        <taxon>Pyramimonadales</taxon>
        <taxon>Pyramimonadaceae</taxon>
        <taxon>Cymbomonas</taxon>
    </lineage>
</organism>
<evidence type="ECO:0000256" key="1">
    <source>
        <dbReference type="ARBA" id="ARBA00007039"/>
    </source>
</evidence>
<dbReference type="InterPro" id="IPR033135">
    <property type="entry name" value="ClpP_His_AS"/>
</dbReference>
<comment type="caution">
    <text evidence="8">The sequence shown here is derived from an EMBL/GenBank/DDBJ whole genome shotgun (WGS) entry which is preliminary data.</text>
</comment>
<dbReference type="EMBL" id="LGRX02032281">
    <property type="protein sequence ID" value="KAK3244107.1"/>
    <property type="molecule type" value="Genomic_DNA"/>
</dbReference>
<dbReference type="GO" id="GO:0006515">
    <property type="term" value="P:protein quality control for misfolded or incompletely synthesized proteins"/>
    <property type="evidence" value="ECO:0007669"/>
    <property type="project" value="TreeGrafter"/>
</dbReference>
<keyword evidence="9" id="KW-1185">Reference proteome</keyword>
<dbReference type="InterPro" id="IPR023562">
    <property type="entry name" value="ClpP/TepA"/>
</dbReference>
<dbReference type="GO" id="GO:0004176">
    <property type="term" value="F:ATP-dependent peptidase activity"/>
    <property type="evidence" value="ECO:0007669"/>
    <property type="project" value="InterPro"/>
</dbReference>
<dbReference type="PANTHER" id="PTHR10381">
    <property type="entry name" value="ATP-DEPENDENT CLP PROTEASE PROTEOLYTIC SUBUNIT"/>
    <property type="match status" value="1"/>
</dbReference>
<dbReference type="InterPro" id="IPR001907">
    <property type="entry name" value="ClpP"/>
</dbReference>
<feature type="active site" evidence="6">
    <location>
        <position position="156"/>
    </location>
</feature>
<dbReference type="GO" id="GO:0009368">
    <property type="term" value="C:endopeptidase Clp complex"/>
    <property type="evidence" value="ECO:0007669"/>
    <property type="project" value="TreeGrafter"/>
</dbReference>
<keyword evidence="4" id="KW-0720">Serine protease</keyword>
<evidence type="ECO:0000256" key="4">
    <source>
        <dbReference type="ARBA" id="ARBA00022825"/>
    </source>
</evidence>
<dbReference type="Pfam" id="PF00574">
    <property type="entry name" value="CLP_protease"/>
    <property type="match status" value="1"/>
</dbReference>
<dbReference type="PANTHER" id="PTHR10381:SF11">
    <property type="entry name" value="ATP-DEPENDENT CLP PROTEASE PROTEOLYTIC SUBUNIT, MITOCHONDRIAL"/>
    <property type="match status" value="1"/>
</dbReference>
<proteinExistence type="inferred from homology"/>
<dbReference type="PROSITE" id="PS00382">
    <property type="entry name" value="CLP_PROTEASE_HIS"/>
    <property type="match status" value="1"/>
</dbReference>
<dbReference type="AlphaFoldDB" id="A0AAE0BYJ9"/>
<reference evidence="8 9" key="1">
    <citation type="journal article" date="2015" name="Genome Biol. Evol.">
        <title>Comparative Genomics of a Bacterivorous Green Alga Reveals Evolutionary Causalities and Consequences of Phago-Mixotrophic Mode of Nutrition.</title>
        <authorList>
            <person name="Burns J.A."/>
            <person name="Paasch A."/>
            <person name="Narechania A."/>
            <person name="Kim E."/>
        </authorList>
    </citation>
    <scope>NUCLEOTIDE SEQUENCE [LARGE SCALE GENOMIC DNA]</scope>
    <source>
        <strain evidence="8 9">PLY_AMNH</strain>
    </source>
</reference>
<evidence type="ECO:0000256" key="5">
    <source>
        <dbReference type="ARBA" id="ARBA00034021"/>
    </source>
</evidence>
<dbReference type="PRINTS" id="PR00127">
    <property type="entry name" value="CLPPROTEASEP"/>
</dbReference>
<dbReference type="GO" id="GO:0009536">
    <property type="term" value="C:plastid"/>
    <property type="evidence" value="ECO:0007669"/>
    <property type="project" value="UniProtKB-ARBA"/>
</dbReference>
<evidence type="ECO:0000256" key="2">
    <source>
        <dbReference type="ARBA" id="ARBA00022670"/>
    </source>
</evidence>
<dbReference type="GO" id="GO:0051117">
    <property type="term" value="F:ATPase binding"/>
    <property type="evidence" value="ECO:0007669"/>
    <property type="project" value="TreeGrafter"/>
</dbReference>
<comment type="similarity">
    <text evidence="1 7">Belongs to the peptidase S14 family.</text>
</comment>
<dbReference type="CDD" id="cd07017">
    <property type="entry name" value="S14_ClpP_2"/>
    <property type="match status" value="1"/>
</dbReference>
<accession>A0AAE0BYJ9</accession>
<name>A0AAE0BYJ9_9CHLO</name>
<comment type="catalytic activity">
    <reaction evidence="5 6">
        <text>Hydrolysis of proteins to small peptides in the presence of ATP and magnesium. alpha-casein is the usual test substrate. In the absence of ATP, only oligopeptides shorter than five residues are hydrolyzed (such as succinyl-Leu-Tyr-|-NHMec, and Leu-Tyr-Leu-|-Tyr-Trp, in which cleavage of the -Tyr-|-Leu- and -Tyr-|-Trp bonds also occurs).</text>
        <dbReference type="EC" id="3.4.21.92"/>
    </reaction>
</comment>
<evidence type="ECO:0000256" key="7">
    <source>
        <dbReference type="RuleBase" id="RU003567"/>
    </source>
</evidence>